<dbReference type="GO" id="GO:0005506">
    <property type="term" value="F:iron ion binding"/>
    <property type="evidence" value="ECO:0007669"/>
    <property type="project" value="InterPro"/>
</dbReference>
<evidence type="ECO:0000256" key="6">
    <source>
        <dbReference type="ARBA" id="ARBA00023033"/>
    </source>
</evidence>
<keyword evidence="3 7" id="KW-0479">Metal-binding</keyword>
<dbReference type="InterPro" id="IPR001128">
    <property type="entry name" value="Cyt_P450"/>
</dbReference>
<protein>
    <submittedName>
        <fullName evidence="9">Cytochrome P450</fullName>
    </submittedName>
</protein>
<evidence type="ECO:0000256" key="3">
    <source>
        <dbReference type="ARBA" id="ARBA00022723"/>
    </source>
</evidence>
<dbReference type="Gene3D" id="1.10.630.10">
    <property type="entry name" value="Cytochrome P450"/>
    <property type="match status" value="1"/>
</dbReference>
<dbReference type="PANTHER" id="PTHR46696">
    <property type="entry name" value="P450, PUTATIVE (EUROFUNG)-RELATED"/>
    <property type="match status" value="1"/>
</dbReference>
<reference evidence="9 10" key="2">
    <citation type="submission" date="2018-06" db="EMBL/GenBank/DDBJ databases">
        <title>Sequencing of bacterial isolates from soil warming experiment in Harvard Forest, Massachusetts, USA.</title>
        <authorList>
            <person name="Deangelis K.PhD."/>
        </authorList>
    </citation>
    <scope>NUCLEOTIDE SEQUENCE [LARGE SCALE GENOMIC DNA]</scope>
    <source>
        <strain evidence="9 10">GAS496</strain>
    </source>
</reference>
<dbReference type="InterPro" id="IPR017972">
    <property type="entry name" value="Cyt_P450_CS"/>
</dbReference>
<dbReference type="InterPro" id="IPR002397">
    <property type="entry name" value="Cyt_P450_B"/>
</dbReference>
<dbReference type="EMBL" id="QJJU01000039">
    <property type="protein sequence ID" value="PXW99865.1"/>
    <property type="molecule type" value="Genomic_DNA"/>
</dbReference>
<keyword evidence="2 7" id="KW-0349">Heme</keyword>
<evidence type="ECO:0000256" key="7">
    <source>
        <dbReference type="RuleBase" id="RU000461"/>
    </source>
</evidence>
<comment type="similarity">
    <text evidence="1 7">Belongs to the cytochrome P450 family.</text>
</comment>
<dbReference type="InterPro" id="IPR036396">
    <property type="entry name" value="Cyt_P450_sf"/>
</dbReference>
<evidence type="ECO:0000256" key="8">
    <source>
        <dbReference type="SAM" id="MobiDB-lite"/>
    </source>
</evidence>
<organism evidence="9 10">
    <name type="scientific">Mycolicibacterium moriokaense</name>
    <dbReference type="NCBI Taxonomy" id="39691"/>
    <lineage>
        <taxon>Bacteria</taxon>
        <taxon>Bacillati</taxon>
        <taxon>Actinomycetota</taxon>
        <taxon>Actinomycetes</taxon>
        <taxon>Mycobacteriales</taxon>
        <taxon>Mycobacteriaceae</taxon>
        <taxon>Mycolicibacterium</taxon>
    </lineage>
</organism>
<dbReference type="SUPFAM" id="SSF48264">
    <property type="entry name" value="Cytochrome P450"/>
    <property type="match status" value="1"/>
</dbReference>
<keyword evidence="10" id="KW-1185">Reference proteome</keyword>
<feature type="region of interest" description="Disordered" evidence="8">
    <location>
        <begin position="1"/>
        <end position="26"/>
    </location>
</feature>
<evidence type="ECO:0000256" key="2">
    <source>
        <dbReference type="ARBA" id="ARBA00022617"/>
    </source>
</evidence>
<dbReference type="GO" id="GO:0016705">
    <property type="term" value="F:oxidoreductase activity, acting on paired donors, with incorporation or reduction of molecular oxygen"/>
    <property type="evidence" value="ECO:0007669"/>
    <property type="project" value="InterPro"/>
</dbReference>
<sequence>MGEAVAAEPSQGEQRNEETQLPGKEPITMTVDSRVVSDVDIYSDEQILDPYQSYRHLRDLGPIVWMERHQAWVVTRYDQVRAVLKDTETFTSVGGVALNKEFNQVIQGTTLASDPPLHDELRDIVGSSLTPRALIERRAGIKEQAEQLVAGLVARGSFDAVTELAQVLPLSVVPDFIGLPSHGRDQMLSWGAAVFNAIGPLNERAKSAFADINSMGAYAAERVARRDLAPGSLGAGVLEAADAGRIPESQCSALLIDYLAPSLDTTISGVGNAIWLFGTRPDQWTMIRNDPSLIPNAFNEALRMETPIRGFCRHVTHPTTFEGVALNEGEPVLVLYAAANRDERKWDKPDDFDVTRRCADHVGFGFGVHGCAGQGLARIEAHAVLEALAKRVEHIEIVSSTRVLHNVIRALSSLQISVS</sequence>
<dbReference type="GO" id="GO:0020037">
    <property type="term" value="F:heme binding"/>
    <property type="evidence" value="ECO:0007669"/>
    <property type="project" value="InterPro"/>
</dbReference>
<name>A0A318H690_9MYCO</name>
<dbReference type="PROSITE" id="PS00086">
    <property type="entry name" value="CYTOCHROME_P450"/>
    <property type="match status" value="1"/>
</dbReference>
<evidence type="ECO:0000313" key="9">
    <source>
        <dbReference type="EMBL" id="PXW99865.1"/>
    </source>
</evidence>
<dbReference type="AlphaFoldDB" id="A0A318H690"/>
<evidence type="ECO:0000256" key="4">
    <source>
        <dbReference type="ARBA" id="ARBA00023002"/>
    </source>
</evidence>
<dbReference type="PANTHER" id="PTHR46696:SF1">
    <property type="entry name" value="CYTOCHROME P450 YJIB-RELATED"/>
    <property type="match status" value="1"/>
</dbReference>
<keyword evidence="4 7" id="KW-0560">Oxidoreductase</keyword>
<reference evidence="10" key="1">
    <citation type="submission" date="2018-05" db="EMBL/GenBank/DDBJ databases">
        <authorList>
            <person name="Deangelis K."/>
            <person name="Huntemann M."/>
            <person name="Clum A."/>
            <person name="Pillay M."/>
            <person name="Palaniappan K."/>
            <person name="Varghese N."/>
            <person name="Mikhailova N."/>
            <person name="Stamatis D."/>
            <person name="Reddy T."/>
            <person name="Daum C."/>
            <person name="Shapiro N."/>
            <person name="Ivanova N."/>
            <person name="Kyrpides N."/>
            <person name="Woyke T."/>
        </authorList>
    </citation>
    <scope>NUCLEOTIDE SEQUENCE [LARGE SCALE GENOMIC DNA]</scope>
    <source>
        <strain evidence="10">GAS496</strain>
    </source>
</reference>
<comment type="caution">
    <text evidence="9">The sequence shown here is derived from an EMBL/GenBank/DDBJ whole genome shotgun (WGS) entry which is preliminary data.</text>
</comment>
<proteinExistence type="inferred from homology"/>
<keyword evidence="6 7" id="KW-0503">Monooxygenase</keyword>
<evidence type="ECO:0000256" key="1">
    <source>
        <dbReference type="ARBA" id="ARBA00010617"/>
    </source>
</evidence>
<dbReference type="PRINTS" id="PR00359">
    <property type="entry name" value="BP450"/>
</dbReference>
<accession>A0A318H690</accession>
<gene>
    <name evidence="9" type="ORF">C8E89_13921</name>
</gene>
<dbReference type="CDD" id="cd11037">
    <property type="entry name" value="CYP199A2-like"/>
    <property type="match status" value="1"/>
</dbReference>
<dbReference type="Proteomes" id="UP000247781">
    <property type="component" value="Unassembled WGS sequence"/>
</dbReference>
<dbReference type="Pfam" id="PF00067">
    <property type="entry name" value="p450"/>
    <property type="match status" value="1"/>
</dbReference>
<evidence type="ECO:0000313" key="10">
    <source>
        <dbReference type="Proteomes" id="UP000247781"/>
    </source>
</evidence>
<dbReference type="GO" id="GO:0004497">
    <property type="term" value="F:monooxygenase activity"/>
    <property type="evidence" value="ECO:0007669"/>
    <property type="project" value="UniProtKB-KW"/>
</dbReference>
<keyword evidence="5 7" id="KW-0408">Iron</keyword>
<evidence type="ECO:0000256" key="5">
    <source>
        <dbReference type="ARBA" id="ARBA00023004"/>
    </source>
</evidence>